<dbReference type="InterPro" id="IPR029062">
    <property type="entry name" value="Class_I_gatase-like"/>
</dbReference>
<dbReference type="InterPro" id="IPR017926">
    <property type="entry name" value="GATASE"/>
</dbReference>
<evidence type="ECO:0000313" key="13">
    <source>
        <dbReference type="EMBL" id="OLA37824.1"/>
    </source>
</evidence>
<keyword evidence="8 11" id="KW-0665">Pyrimidine biosynthesis</keyword>
<reference evidence="13 14" key="1">
    <citation type="journal article" date="2016" name="Nat. Biotechnol.">
        <title>Measurement of bacterial replication rates in microbial communities.</title>
        <authorList>
            <person name="Brown C.T."/>
            <person name="Olm M.R."/>
            <person name="Thomas B.C."/>
            <person name="Banfield J.F."/>
        </authorList>
    </citation>
    <scope>NUCLEOTIDE SEQUENCE [LARGE SCALE GENOMIC DNA]</scope>
    <source>
        <strain evidence="13">46_33</strain>
    </source>
</reference>
<comment type="catalytic activity">
    <reaction evidence="10 11">
        <text>L-glutamine + H2O = L-glutamate + NH4(+)</text>
        <dbReference type="Rhea" id="RHEA:15889"/>
        <dbReference type="ChEBI" id="CHEBI:15377"/>
        <dbReference type="ChEBI" id="CHEBI:28938"/>
        <dbReference type="ChEBI" id="CHEBI:29985"/>
        <dbReference type="ChEBI" id="CHEBI:58359"/>
    </reaction>
</comment>
<protein>
    <recommendedName>
        <fullName evidence="11">Carbamoyl phosphate synthase small chain</fullName>
        <ecNumber evidence="11">6.3.5.5</ecNumber>
    </recommendedName>
    <alternativeName>
        <fullName evidence="11">Carbamoyl phosphate synthetase glutamine chain</fullName>
    </alternativeName>
</protein>
<dbReference type="PROSITE" id="PS51273">
    <property type="entry name" value="GATASE_TYPE_1"/>
    <property type="match status" value="1"/>
</dbReference>
<feature type="active site" description="Nucleophile" evidence="11">
    <location>
        <position position="250"/>
    </location>
</feature>
<feature type="binding site" evidence="11">
    <location>
        <position position="251"/>
    </location>
    <ligand>
        <name>L-glutamine</name>
        <dbReference type="ChEBI" id="CHEBI:58359"/>
    </ligand>
</feature>
<dbReference type="InterPro" id="IPR036480">
    <property type="entry name" value="CarbP_synth_ssu_N_sf"/>
</dbReference>
<comment type="similarity">
    <text evidence="3 11">Belongs to the CarA family.</text>
</comment>
<keyword evidence="5 11" id="KW-0547">Nucleotide-binding</keyword>
<dbReference type="EMBL" id="MNTG01000027">
    <property type="protein sequence ID" value="OLA37824.1"/>
    <property type="molecule type" value="Genomic_DNA"/>
</dbReference>
<evidence type="ECO:0000256" key="11">
    <source>
        <dbReference type="HAMAP-Rule" id="MF_01209"/>
    </source>
</evidence>
<dbReference type="SMART" id="SM01097">
    <property type="entry name" value="CPSase_sm_chain"/>
    <property type="match status" value="1"/>
</dbReference>
<accession>A0A1Q6R614</accession>
<dbReference type="InterPro" id="IPR035686">
    <property type="entry name" value="CPSase_GATase1"/>
</dbReference>
<dbReference type="FunFam" id="3.50.30.20:FF:000001">
    <property type="entry name" value="Carbamoyl-phosphate synthase small chain"/>
    <property type="match status" value="1"/>
</dbReference>
<dbReference type="GO" id="GO:0006541">
    <property type="term" value="P:glutamine metabolic process"/>
    <property type="evidence" value="ECO:0007669"/>
    <property type="project" value="InterPro"/>
</dbReference>
<dbReference type="HAMAP" id="MF_01209">
    <property type="entry name" value="CPSase_S_chain"/>
    <property type="match status" value="1"/>
</dbReference>
<keyword evidence="6 11" id="KW-0067">ATP-binding</keyword>
<dbReference type="GO" id="GO:0006207">
    <property type="term" value="P:'de novo' pyrimidine nucleobase biosynthetic process"/>
    <property type="evidence" value="ECO:0007669"/>
    <property type="project" value="InterPro"/>
</dbReference>
<evidence type="ECO:0000256" key="10">
    <source>
        <dbReference type="ARBA" id="ARBA00049285"/>
    </source>
</evidence>
<comment type="pathway">
    <text evidence="1 11">Pyrimidine metabolism; UMP biosynthesis via de novo pathway; (S)-dihydroorotate from bicarbonate: step 1/3.</text>
</comment>
<dbReference type="PRINTS" id="PR00096">
    <property type="entry name" value="GATASE"/>
</dbReference>
<dbReference type="PANTHER" id="PTHR43418:SF7">
    <property type="entry name" value="CARBAMOYL-PHOSPHATE SYNTHASE SMALL CHAIN"/>
    <property type="match status" value="1"/>
</dbReference>
<dbReference type="PRINTS" id="PR00097">
    <property type="entry name" value="ANTSNTHASEII"/>
</dbReference>
<evidence type="ECO:0000256" key="6">
    <source>
        <dbReference type="ARBA" id="ARBA00022840"/>
    </source>
</evidence>
<evidence type="ECO:0000256" key="1">
    <source>
        <dbReference type="ARBA" id="ARBA00004812"/>
    </source>
</evidence>
<feature type="binding site" evidence="11">
    <location>
        <position position="294"/>
    </location>
    <ligand>
        <name>L-glutamine</name>
        <dbReference type="ChEBI" id="CHEBI:58359"/>
    </ligand>
</feature>
<dbReference type="PANTHER" id="PTHR43418">
    <property type="entry name" value="MULTIFUNCTIONAL TRYPTOPHAN BIOSYNTHESIS PROTEIN-RELATED"/>
    <property type="match status" value="1"/>
</dbReference>
<gene>
    <name evidence="11" type="primary">carA</name>
    <name evidence="13" type="ORF">BHW43_05370</name>
</gene>
<dbReference type="InterPro" id="IPR002474">
    <property type="entry name" value="CarbamoylP_synth_ssu_N"/>
</dbReference>
<feature type="active site" evidence="11">
    <location>
        <position position="335"/>
    </location>
</feature>
<feature type="binding site" evidence="11">
    <location>
        <position position="50"/>
    </location>
    <ligand>
        <name>L-glutamine</name>
        <dbReference type="ChEBI" id="CHEBI:58359"/>
    </ligand>
</feature>
<comment type="caution">
    <text evidence="13">The sequence shown here is derived from an EMBL/GenBank/DDBJ whole genome shotgun (WGS) entry which is preliminary data.</text>
</comment>
<evidence type="ECO:0000256" key="9">
    <source>
        <dbReference type="ARBA" id="ARBA00048816"/>
    </source>
</evidence>
<feature type="binding site" evidence="11">
    <location>
        <position position="225"/>
    </location>
    <ligand>
        <name>L-glutamine</name>
        <dbReference type="ChEBI" id="CHEBI:58359"/>
    </ligand>
</feature>
<feature type="binding site" evidence="11">
    <location>
        <position position="223"/>
    </location>
    <ligand>
        <name>L-glutamine</name>
        <dbReference type="ChEBI" id="CHEBI:58359"/>
    </ligand>
</feature>
<dbReference type="CDD" id="cd01744">
    <property type="entry name" value="GATase1_CPSase"/>
    <property type="match status" value="1"/>
</dbReference>
<dbReference type="Pfam" id="PF00988">
    <property type="entry name" value="CPSase_sm_chain"/>
    <property type="match status" value="1"/>
</dbReference>
<dbReference type="GO" id="GO:0004359">
    <property type="term" value="F:glutaminase activity"/>
    <property type="evidence" value="ECO:0007669"/>
    <property type="project" value="RHEA"/>
</dbReference>
<keyword evidence="11" id="KW-0055">Arginine biosynthesis</keyword>
<sequence>MHEKVRKGKLVLKDGSVFEGTLYGGKRNAVGEVVFTTGMSGYQETLTDPSFCGQIVVMTYPLVGNYGCNPLFNQGKKCFFQGFVIGELCDCPSNWRNEQSLEEFLTEQDIPTLAGVDTRAITRKIRNHGVLQGVIVPAEMPDDEVQKLLALPAVHNQVEQVTTPEVYTMGEGKLHVAVMDFGIKRNILKSIEAFGCRLTVFPASATAEEVLACDPDGIFLSNGPGDPKDLPEVIENIKKLIGKKPIFGICLGHQLMALANGADTYKMKFGHRGINQPVKYLATGRIYISAQNHGYAVDEKSLEGKGINISHISMNDGTIEGLEYTKHPTFTVQYHPEACPGPGDHDYLFKHFVDMMEGR</sequence>
<dbReference type="Gene3D" id="3.50.30.20">
    <property type="entry name" value="Carbamoyl-phosphate synthase small subunit, N-terminal domain"/>
    <property type="match status" value="1"/>
</dbReference>
<feature type="binding site" evidence="11">
    <location>
        <position position="295"/>
    </location>
    <ligand>
        <name>L-glutamine</name>
        <dbReference type="ChEBI" id="CHEBI:58359"/>
    </ligand>
</feature>
<dbReference type="NCBIfam" id="NF009475">
    <property type="entry name" value="PRK12838.1"/>
    <property type="match status" value="1"/>
</dbReference>
<keyword evidence="7 11" id="KW-0315">Glutamine amidotransferase</keyword>
<evidence type="ECO:0000256" key="5">
    <source>
        <dbReference type="ARBA" id="ARBA00022741"/>
    </source>
</evidence>
<dbReference type="RefSeq" id="WP_303679797.1">
    <property type="nucleotide sequence ID" value="NZ_MNTG01000027.1"/>
</dbReference>
<keyword evidence="11" id="KW-0028">Amino-acid biosynthesis</keyword>
<dbReference type="GO" id="GO:0006526">
    <property type="term" value="P:L-arginine biosynthetic process"/>
    <property type="evidence" value="ECO:0007669"/>
    <property type="project" value="UniProtKB-UniRule"/>
</dbReference>
<feature type="region of interest" description="CPSase" evidence="11">
    <location>
        <begin position="1"/>
        <end position="174"/>
    </location>
</feature>
<dbReference type="UniPathway" id="UPA00068">
    <property type="reaction ID" value="UER00171"/>
</dbReference>
<dbReference type="Proteomes" id="UP000186777">
    <property type="component" value="Unassembled WGS sequence"/>
</dbReference>
<dbReference type="InterPro" id="IPR006274">
    <property type="entry name" value="CarbamoylP_synth_ssu"/>
</dbReference>
<evidence type="ECO:0000256" key="8">
    <source>
        <dbReference type="ARBA" id="ARBA00022975"/>
    </source>
</evidence>
<comment type="catalytic activity">
    <reaction evidence="9 11">
        <text>hydrogencarbonate + L-glutamine + 2 ATP + H2O = carbamoyl phosphate + L-glutamate + 2 ADP + phosphate + 2 H(+)</text>
        <dbReference type="Rhea" id="RHEA:18633"/>
        <dbReference type="ChEBI" id="CHEBI:15377"/>
        <dbReference type="ChEBI" id="CHEBI:15378"/>
        <dbReference type="ChEBI" id="CHEBI:17544"/>
        <dbReference type="ChEBI" id="CHEBI:29985"/>
        <dbReference type="ChEBI" id="CHEBI:30616"/>
        <dbReference type="ChEBI" id="CHEBI:43474"/>
        <dbReference type="ChEBI" id="CHEBI:58228"/>
        <dbReference type="ChEBI" id="CHEBI:58359"/>
        <dbReference type="ChEBI" id="CHEBI:456216"/>
        <dbReference type="EC" id="6.3.5.5"/>
    </reaction>
</comment>
<proteinExistence type="inferred from homology"/>
<evidence type="ECO:0000256" key="7">
    <source>
        <dbReference type="ARBA" id="ARBA00022962"/>
    </source>
</evidence>
<dbReference type="Gene3D" id="3.40.50.880">
    <property type="match status" value="1"/>
</dbReference>
<dbReference type="Pfam" id="PF00117">
    <property type="entry name" value="GATase"/>
    <property type="match status" value="1"/>
</dbReference>
<dbReference type="GO" id="GO:0044205">
    <property type="term" value="P:'de novo' UMP biosynthetic process"/>
    <property type="evidence" value="ECO:0007669"/>
    <property type="project" value="UniProtKB-UniRule"/>
</dbReference>
<organism evidence="13 14">
    <name type="scientific">Phascolarctobacterium succinatutens</name>
    <dbReference type="NCBI Taxonomy" id="626940"/>
    <lineage>
        <taxon>Bacteria</taxon>
        <taxon>Bacillati</taxon>
        <taxon>Bacillota</taxon>
        <taxon>Negativicutes</taxon>
        <taxon>Acidaminococcales</taxon>
        <taxon>Acidaminococcaceae</taxon>
        <taxon>Phascolarctobacterium</taxon>
    </lineage>
</organism>
<dbReference type="EC" id="6.3.5.5" evidence="11"/>
<comment type="function">
    <text evidence="11">Small subunit of the glutamine-dependent carbamoyl phosphate synthetase (CPSase). CPSase catalyzes the formation of carbamoyl phosphate from the ammonia moiety of glutamine, carbonate, and phosphate donated by ATP, constituting the first step of 2 biosynthetic pathways, one leading to arginine and/or urea and the other to pyrimidine nucleotides. The small subunit (glutamine amidotransferase) binds and cleaves glutamine to supply the large subunit with the substrate ammonia.</text>
</comment>
<name>A0A1Q6R614_9FIRM</name>
<feature type="binding site" evidence="11">
    <location>
        <position position="254"/>
    </location>
    <ligand>
        <name>L-glutamine</name>
        <dbReference type="ChEBI" id="CHEBI:58359"/>
    </ligand>
</feature>
<dbReference type="GO" id="GO:0004088">
    <property type="term" value="F:carbamoyl-phosphate synthase (glutamine-hydrolyzing) activity"/>
    <property type="evidence" value="ECO:0007669"/>
    <property type="project" value="UniProtKB-UniRule"/>
</dbReference>
<evidence type="ECO:0000313" key="14">
    <source>
        <dbReference type="Proteomes" id="UP000186777"/>
    </source>
</evidence>
<feature type="active site" evidence="11">
    <location>
        <position position="337"/>
    </location>
</feature>
<evidence type="ECO:0000256" key="2">
    <source>
        <dbReference type="ARBA" id="ARBA00005077"/>
    </source>
</evidence>
<feature type="domain" description="Carbamoyl-phosphate synthase small subunit N-terminal" evidence="12">
    <location>
        <begin position="6"/>
        <end position="136"/>
    </location>
</feature>
<dbReference type="InterPro" id="IPR050472">
    <property type="entry name" value="Anth_synth/Amidotransfase"/>
</dbReference>
<keyword evidence="4 11" id="KW-0436">Ligase</keyword>
<comment type="pathway">
    <text evidence="2 11">Amino-acid biosynthesis; L-arginine biosynthesis; carbamoyl phosphate from bicarbonate: step 1/1.</text>
</comment>
<comment type="subunit">
    <text evidence="11">Composed of two chains; the small (or glutamine) chain promotes the hydrolysis of glutamine to ammonia, which is used by the large (or ammonia) chain to synthesize carbamoyl phosphate. Tetramer of heterodimers (alpha,beta)4.</text>
</comment>
<dbReference type="PRINTS" id="PR00099">
    <property type="entry name" value="CPSGATASE"/>
</dbReference>
<dbReference type="UniPathway" id="UPA00070">
    <property type="reaction ID" value="UER00115"/>
</dbReference>
<dbReference type="NCBIfam" id="TIGR01368">
    <property type="entry name" value="CPSaseIIsmall"/>
    <property type="match status" value="1"/>
</dbReference>
<dbReference type="AlphaFoldDB" id="A0A1Q6R614"/>
<evidence type="ECO:0000256" key="4">
    <source>
        <dbReference type="ARBA" id="ARBA00022598"/>
    </source>
</evidence>
<evidence type="ECO:0000259" key="12">
    <source>
        <dbReference type="SMART" id="SM01097"/>
    </source>
</evidence>
<dbReference type="SUPFAM" id="SSF52317">
    <property type="entry name" value="Class I glutamine amidotransferase-like"/>
    <property type="match status" value="1"/>
</dbReference>
<feature type="binding site" evidence="11">
    <location>
        <position position="292"/>
    </location>
    <ligand>
        <name>L-glutamine</name>
        <dbReference type="ChEBI" id="CHEBI:58359"/>
    </ligand>
</feature>
<evidence type="ECO:0000256" key="3">
    <source>
        <dbReference type="ARBA" id="ARBA00007800"/>
    </source>
</evidence>
<dbReference type="SUPFAM" id="SSF52021">
    <property type="entry name" value="Carbamoyl phosphate synthetase, small subunit N-terminal domain"/>
    <property type="match status" value="1"/>
</dbReference>
<dbReference type="STRING" id="626940.BHW43_05370"/>
<dbReference type="GO" id="GO:0005524">
    <property type="term" value="F:ATP binding"/>
    <property type="evidence" value="ECO:0007669"/>
    <property type="project" value="UniProtKB-UniRule"/>
</dbReference>